<feature type="compositionally biased region" description="Polar residues" evidence="1">
    <location>
        <begin position="1"/>
        <end position="17"/>
    </location>
</feature>
<evidence type="ECO:0000313" key="3">
    <source>
        <dbReference type="Proteomes" id="UP000311919"/>
    </source>
</evidence>
<protein>
    <submittedName>
        <fullName evidence="2">Uncharacterized protein</fullName>
    </submittedName>
</protein>
<dbReference type="EMBL" id="SKCS01001497">
    <property type="protein sequence ID" value="TNN04553.1"/>
    <property type="molecule type" value="Genomic_DNA"/>
</dbReference>
<name>A0A4Z2CJV4_SCHJA</name>
<comment type="caution">
    <text evidence="2">The sequence shown here is derived from an EMBL/GenBank/DDBJ whole genome shotgun (WGS) entry which is preliminary data.</text>
</comment>
<feature type="region of interest" description="Disordered" evidence="1">
    <location>
        <begin position="145"/>
        <end position="178"/>
    </location>
</feature>
<feature type="region of interest" description="Disordered" evidence="1">
    <location>
        <begin position="91"/>
        <end position="112"/>
    </location>
</feature>
<organism evidence="2 3">
    <name type="scientific">Schistosoma japonicum</name>
    <name type="common">Blood fluke</name>
    <dbReference type="NCBI Taxonomy" id="6182"/>
    <lineage>
        <taxon>Eukaryota</taxon>
        <taxon>Metazoa</taxon>
        <taxon>Spiralia</taxon>
        <taxon>Lophotrochozoa</taxon>
        <taxon>Platyhelminthes</taxon>
        <taxon>Trematoda</taxon>
        <taxon>Digenea</taxon>
        <taxon>Strigeidida</taxon>
        <taxon>Schistosomatoidea</taxon>
        <taxon>Schistosomatidae</taxon>
        <taxon>Schistosoma</taxon>
    </lineage>
</organism>
<gene>
    <name evidence="2" type="ORF">EWB00_001792</name>
</gene>
<dbReference type="AlphaFoldDB" id="A0A4Z2CJV4"/>
<feature type="region of interest" description="Disordered" evidence="1">
    <location>
        <begin position="1"/>
        <end position="47"/>
    </location>
</feature>
<accession>A0A4Z2CJV4</accession>
<evidence type="ECO:0000256" key="1">
    <source>
        <dbReference type="SAM" id="MobiDB-lite"/>
    </source>
</evidence>
<keyword evidence="3" id="KW-1185">Reference proteome</keyword>
<reference evidence="2 3" key="1">
    <citation type="submission" date="2019-03" db="EMBL/GenBank/DDBJ databases">
        <title>An improved genome assembly of the fluke Schistosoma japonicum.</title>
        <authorList>
            <person name="Hu W."/>
            <person name="Luo F."/>
            <person name="Yin M."/>
            <person name="Mo X."/>
            <person name="Sun C."/>
            <person name="Wu Q."/>
            <person name="Zhu B."/>
            <person name="Xiang M."/>
            <person name="Wang J."/>
            <person name="Wang Y."/>
            <person name="Zhang T."/>
            <person name="Xu B."/>
            <person name="Zheng H."/>
            <person name="Feng Z."/>
        </authorList>
    </citation>
    <scope>NUCLEOTIDE SEQUENCE [LARGE SCALE GENOMIC DNA]</scope>
    <source>
        <strain evidence="2">HuSjv2</strain>
        <tissue evidence="2">Worms</tissue>
    </source>
</reference>
<sequence>MWQSGAESTARSSTDWTSDAPHSVSQPEPHRVQTPVSDLEASPFPAEPHQWSSLADFCPLHTPLAEVHLRTLVAPCAQLGREAGRLDGFHSHCDRETEASPEESEGPHNPASGTVTLAVVGREGSSLCRRLRWLCACMLQQLGHPPSTTKGEGTSEARTWLAAPRPGGEGEWPTVEAP</sequence>
<dbReference type="Proteomes" id="UP000311919">
    <property type="component" value="Unassembled WGS sequence"/>
</dbReference>
<evidence type="ECO:0000313" key="2">
    <source>
        <dbReference type="EMBL" id="TNN04553.1"/>
    </source>
</evidence>
<proteinExistence type="predicted"/>